<evidence type="ECO:0000259" key="3">
    <source>
        <dbReference type="PROSITE" id="PS50056"/>
    </source>
</evidence>
<dbReference type="PROSITE" id="PS50056">
    <property type="entry name" value="TYR_PHOSPHATASE_2"/>
    <property type="match status" value="1"/>
</dbReference>
<keyword evidence="2" id="KW-0812">Transmembrane</keyword>
<dbReference type="PANTHER" id="PTHR47216">
    <property type="match status" value="1"/>
</dbReference>
<feature type="domain" description="Tyrosine specific protein phosphatases" evidence="3">
    <location>
        <begin position="150"/>
        <end position="216"/>
    </location>
</feature>
<dbReference type="AlphaFoldDB" id="A0A7Y4MPD2"/>
<feature type="transmembrane region" description="Helical" evidence="2">
    <location>
        <begin position="6"/>
        <end position="22"/>
    </location>
</feature>
<comment type="caution">
    <text evidence="4">The sequence shown here is derived from an EMBL/GenBank/DDBJ whole genome shotgun (WGS) entry which is preliminary data.</text>
</comment>
<dbReference type="GO" id="GO:0016791">
    <property type="term" value="F:phosphatase activity"/>
    <property type="evidence" value="ECO:0007669"/>
    <property type="project" value="UniProtKB-ARBA"/>
</dbReference>
<dbReference type="InterPro" id="IPR057023">
    <property type="entry name" value="PTP-SAK"/>
</dbReference>
<evidence type="ECO:0000256" key="1">
    <source>
        <dbReference type="ARBA" id="ARBA00022801"/>
    </source>
</evidence>
<feature type="transmembrane region" description="Helical" evidence="2">
    <location>
        <begin position="29"/>
        <end position="48"/>
    </location>
</feature>
<organism evidence="4 5">
    <name type="scientific">Myxococcus xanthus</name>
    <dbReference type="NCBI Taxonomy" id="34"/>
    <lineage>
        <taxon>Bacteria</taxon>
        <taxon>Pseudomonadati</taxon>
        <taxon>Myxococcota</taxon>
        <taxon>Myxococcia</taxon>
        <taxon>Myxococcales</taxon>
        <taxon>Cystobacterineae</taxon>
        <taxon>Myxococcaceae</taxon>
        <taxon>Myxococcus</taxon>
    </lineage>
</organism>
<dbReference type="Gene3D" id="3.90.190.10">
    <property type="entry name" value="Protein tyrosine phosphatase superfamily"/>
    <property type="match status" value="1"/>
</dbReference>
<dbReference type="InterPro" id="IPR016130">
    <property type="entry name" value="Tyr_Pase_AS"/>
</dbReference>
<dbReference type="InterPro" id="IPR029021">
    <property type="entry name" value="Prot-tyrosine_phosphatase-like"/>
</dbReference>
<keyword evidence="2" id="KW-1133">Transmembrane helix</keyword>
<evidence type="ECO:0000256" key="2">
    <source>
        <dbReference type="SAM" id="Phobius"/>
    </source>
</evidence>
<evidence type="ECO:0000313" key="4">
    <source>
        <dbReference type="EMBL" id="NOJ77279.1"/>
    </source>
</evidence>
<dbReference type="EMBL" id="JABFNT010000006">
    <property type="protein sequence ID" value="NOJ77279.1"/>
    <property type="molecule type" value="Genomic_DNA"/>
</dbReference>
<dbReference type="Pfam" id="PF22784">
    <property type="entry name" value="PTP-SAK"/>
    <property type="match status" value="1"/>
</dbReference>
<accession>A0A7Y4MPD2</accession>
<evidence type="ECO:0000313" key="5">
    <source>
        <dbReference type="Proteomes" id="UP000533080"/>
    </source>
</evidence>
<gene>
    <name evidence="4" type="ORF">HNV28_02740</name>
</gene>
<dbReference type="InterPro" id="IPR000387">
    <property type="entry name" value="Tyr_Pase_dom"/>
</dbReference>
<proteinExistence type="predicted"/>
<name>A0A7Y4MPD2_MYXXA</name>
<dbReference type="PANTHER" id="PTHR47216:SF4">
    <property type="entry name" value="OS01G0859400 PROTEIN"/>
    <property type="match status" value="1"/>
</dbReference>
<keyword evidence="1" id="KW-0378">Hydrolase</keyword>
<sequence>MPRMKYAFVFAMAAVLIAFLALRLGGVAWLLLWPGVSFTLVALAYAGLGEHAFGKRVDGRMQPWAVILLLPYLVLTWGAWHLVRWLSRERAFDEVVPGVFIGRRLLAGELPDGIVTVLDLTSEFVEPEGIRRAGRYVSLPILDASILPVARVAPVLRELAVGPGVLYIHCAQGHGRTGMIAAALLIARGDALDASTALSMVQRARPAVRLSATQSRALAELATALLAARPGAGAALP</sequence>
<dbReference type="Proteomes" id="UP000533080">
    <property type="component" value="Unassembled WGS sequence"/>
</dbReference>
<dbReference type="PROSITE" id="PS00383">
    <property type="entry name" value="TYR_PHOSPHATASE_1"/>
    <property type="match status" value="1"/>
</dbReference>
<dbReference type="SUPFAM" id="SSF52799">
    <property type="entry name" value="(Phosphotyrosine protein) phosphatases II"/>
    <property type="match status" value="1"/>
</dbReference>
<feature type="transmembrane region" description="Helical" evidence="2">
    <location>
        <begin position="63"/>
        <end position="83"/>
    </location>
</feature>
<protein>
    <recommendedName>
        <fullName evidence="3">Tyrosine specific protein phosphatases domain-containing protein</fullName>
    </recommendedName>
</protein>
<keyword evidence="2" id="KW-0472">Membrane</keyword>
<reference evidence="4 5" key="1">
    <citation type="submission" date="2020-05" db="EMBL/GenBank/DDBJ databases">
        <authorList>
            <person name="Whitworth D."/>
        </authorList>
    </citation>
    <scope>NUCLEOTIDE SEQUENCE [LARGE SCALE GENOMIC DNA]</scope>
    <source>
        <strain evidence="4 5">AM005</strain>
    </source>
</reference>